<dbReference type="OrthoDB" id="9151276at2"/>
<keyword evidence="2" id="KW-0732">Signal</keyword>
<proteinExistence type="predicted"/>
<dbReference type="Proteomes" id="UP000266327">
    <property type="component" value="Unassembled WGS sequence"/>
</dbReference>
<gene>
    <name evidence="3" type="ORF">D3878_18870</name>
</gene>
<organism evidence="3 4">
    <name type="scientific">Noviherbaspirillum sedimenti</name>
    <dbReference type="NCBI Taxonomy" id="2320865"/>
    <lineage>
        <taxon>Bacteria</taxon>
        <taxon>Pseudomonadati</taxon>
        <taxon>Pseudomonadota</taxon>
        <taxon>Betaproteobacteria</taxon>
        <taxon>Burkholderiales</taxon>
        <taxon>Oxalobacteraceae</taxon>
        <taxon>Noviherbaspirillum</taxon>
    </lineage>
</organism>
<dbReference type="EMBL" id="QYUQ01000002">
    <property type="protein sequence ID" value="RJG03403.1"/>
    <property type="molecule type" value="Genomic_DNA"/>
</dbReference>
<evidence type="ECO:0000256" key="2">
    <source>
        <dbReference type="SAM" id="SignalP"/>
    </source>
</evidence>
<reference evidence="4" key="1">
    <citation type="submission" date="2018-09" db="EMBL/GenBank/DDBJ databases">
        <authorList>
            <person name="Zhu H."/>
        </authorList>
    </citation>
    <scope>NUCLEOTIDE SEQUENCE [LARGE SCALE GENOMIC DNA]</scope>
    <source>
        <strain evidence="4">K1S02-23</strain>
    </source>
</reference>
<feature type="chain" id="PRO_5017253638" description="DUF3999 family protein" evidence="2">
    <location>
        <begin position="29"/>
        <end position="277"/>
    </location>
</feature>
<keyword evidence="4" id="KW-1185">Reference proteome</keyword>
<evidence type="ECO:0000313" key="3">
    <source>
        <dbReference type="EMBL" id="RJG03403.1"/>
    </source>
</evidence>
<evidence type="ECO:0008006" key="5">
    <source>
        <dbReference type="Google" id="ProtNLM"/>
    </source>
</evidence>
<comment type="caution">
    <text evidence="3">The sequence shown here is derived from an EMBL/GenBank/DDBJ whole genome shotgun (WGS) entry which is preliminary data.</text>
</comment>
<dbReference type="AlphaFoldDB" id="A0A3A3G4I0"/>
<name>A0A3A3G4I0_9BURK</name>
<dbReference type="RefSeq" id="WP_119786897.1">
    <property type="nucleotide sequence ID" value="NZ_QYUQ01000002.1"/>
</dbReference>
<evidence type="ECO:0000256" key="1">
    <source>
        <dbReference type="SAM" id="Phobius"/>
    </source>
</evidence>
<keyword evidence="1" id="KW-0812">Transmembrane</keyword>
<feature type="transmembrane region" description="Helical" evidence="1">
    <location>
        <begin position="239"/>
        <end position="263"/>
    </location>
</feature>
<protein>
    <recommendedName>
        <fullName evidence="5">DUF3999 family protein</fullName>
    </recommendedName>
</protein>
<accession>A0A3A3G4I0</accession>
<evidence type="ECO:0000313" key="4">
    <source>
        <dbReference type="Proteomes" id="UP000266327"/>
    </source>
</evidence>
<sequence length="277" mass="29999">MRPFFLLPRALLRLSLLLLLLPALPAQAGNISFNLSITGDRLTLSNQGDSPAFAPRVLRLLDGGHWETLQPPAGEQAPRELKPQAQYQLTWPERAPPANTASPETLRPVMVRFFDQAGAGFGQISFFNQPQPASDDLTLDAGYVDGRLRIGSPKNPAIKATWLLWAQEEGIAALSGPVTATRPQPDALRIEWGPGSGAQNLDLGQGMPVAFLLHETAQGLRSQVVPTGRVQGRQQRTAWLNLAAQFRSAALVALLAGLALLAWHLGTRRKHSISTNP</sequence>
<keyword evidence="1" id="KW-1133">Transmembrane helix</keyword>
<feature type="signal peptide" evidence="2">
    <location>
        <begin position="1"/>
        <end position="28"/>
    </location>
</feature>
<keyword evidence="1" id="KW-0472">Membrane</keyword>